<feature type="domain" description="Helicase C-terminal" evidence="9">
    <location>
        <begin position="112"/>
        <end position="273"/>
    </location>
</feature>
<dbReference type="InterPro" id="IPR011545">
    <property type="entry name" value="DEAD/DEAH_box_helicase_dom"/>
</dbReference>
<dbReference type="PROSITE" id="PS00039">
    <property type="entry name" value="DEAD_ATP_HELICASE"/>
    <property type="match status" value="1"/>
</dbReference>
<evidence type="ECO:0000256" key="5">
    <source>
        <dbReference type="ARBA" id="ARBA00022840"/>
    </source>
</evidence>
<comment type="caution">
    <text evidence="10">The sequence shown here is derived from an EMBL/GenBank/DDBJ whole genome shotgun (WGS) entry which is preliminary data.</text>
</comment>
<proteinExistence type="predicted"/>
<dbReference type="PANTHER" id="PTHR47958">
    <property type="entry name" value="ATP-DEPENDENT RNA HELICASE DBP3"/>
    <property type="match status" value="1"/>
</dbReference>
<dbReference type="GO" id="GO:0003723">
    <property type="term" value="F:RNA binding"/>
    <property type="evidence" value="ECO:0007669"/>
    <property type="project" value="UniProtKB-KW"/>
</dbReference>
<dbReference type="SMART" id="SM00490">
    <property type="entry name" value="HELICc"/>
    <property type="match status" value="1"/>
</dbReference>
<reference evidence="10" key="1">
    <citation type="submission" date="2018-11" db="EMBL/GenBank/DDBJ databases">
        <authorList>
            <consortium name="Pathogen Informatics"/>
        </authorList>
    </citation>
    <scope>NUCLEOTIDE SEQUENCE</scope>
</reference>
<dbReference type="PROSITE" id="PS51194">
    <property type="entry name" value="HELICASE_CTER"/>
    <property type="match status" value="1"/>
</dbReference>
<dbReference type="InterPro" id="IPR027417">
    <property type="entry name" value="P-loop_NTPase"/>
</dbReference>
<dbReference type="Pfam" id="PF00270">
    <property type="entry name" value="DEAD"/>
    <property type="match status" value="1"/>
</dbReference>
<dbReference type="Gene3D" id="3.40.50.300">
    <property type="entry name" value="P-loop containing nucleotide triphosphate hydrolases"/>
    <property type="match status" value="2"/>
</dbReference>
<dbReference type="InterPro" id="IPR000629">
    <property type="entry name" value="RNA-helicase_DEAD-box_CS"/>
</dbReference>
<dbReference type="SUPFAM" id="SSF52540">
    <property type="entry name" value="P-loop containing nucleoside triphosphate hydrolases"/>
    <property type="match status" value="1"/>
</dbReference>
<comment type="catalytic activity">
    <reaction evidence="7">
        <text>ATP + H2O = ADP + phosphate + H(+)</text>
        <dbReference type="Rhea" id="RHEA:13065"/>
        <dbReference type="ChEBI" id="CHEBI:15377"/>
        <dbReference type="ChEBI" id="CHEBI:15378"/>
        <dbReference type="ChEBI" id="CHEBI:30616"/>
        <dbReference type="ChEBI" id="CHEBI:43474"/>
        <dbReference type="ChEBI" id="CHEBI:456216"/>
        <dbReference type="EC" id="3.6.4.13"/>
    </reaction>
</comment>
<organism evidence="10 11">
    <name type="scientific">Protopolystoma xenopodis</name>
    <dbReference type="NCBI Taxonomy" id="117903"/>
    <lineage>
        <taxon>Eukaryota</taxon>
        <taxon>Metazoa</taxon>
        <taxon>Spiralia</taxon>
        <taxon>Lophotrochozoa</taxon>
        <taxon>Platyhelminthes</taxon>
        <taxon>Monogenea</taxon>
        <taxon>Polyopisthocotylea</taxon>
        <taxon>Polystomatidea</taxon>
        <taxon>Polystomatidae</taxon>
        <taxon>Protopolystoma</taxon>
    </lineage>
</organism>
<evidence type="ECO:0000259" key="9">
    <source>
        <dbReference type="PROSITE" id="PS51194"/>
    </source>
</evidence>
<name>A0A3S5CPT3_9PLAT</name>
<protein>
    <recommendedName>
        <fullName evidence="1">RNA helicase</fullName>
        <ecNumber evidence="1">3.6.4.13</ecNumber>
    </recommendedName>
</protein>
<evidence type="ECO:0000256" key="3">
    <source>
        <dbReference type="ARBA" id="ARBA00022801"/>
    </source>
</evidence>
<evidence type="ECO:0000256" key="6">
    <source>
        <dbReference type="ARBA" id="ARBA00022884"/>
    </source>
</evidence>
<dbReference type="GO" id="GO:0003724">
    <property type="term" value="F:RNA helicase activity"/>
    <property type="evidence" value="ECO:0007669"/>
    <property type="project" value="UniProtKB-EC"/>
</dbReference>
<sequence length="284" mass="32878">MCVGGTRPNDDVSSLQIGQQVVVGTPGRVLDMMQRHALGTNNLKLFVLDEADEMLSRGFREQIEQIYRFLPHSCQILLFSATMPPEIVEVTKEMMTDPVNILVKKEELTLDGIKQFYIQVHEEKNKLLTLVELYELCNLSQVVIFLNTINKVQELYQQLQERKFVVSCIHSAMEQVERDRIMQEFRNGESRILLATDVLARGIDVQQVSIVINYDLPTNRETYIHRIGRGGRFGRKGTAINFVCDDEQHVLRQFIDYYNTQINELPEDAHYMETISGKRMKFDC</sequence>
<keyword evidence="3" id="KW-0378">Hydrolase</keyword>
<dbReference type="FunFam" id="3.40.50.300:FF:000031">
    <property type="entry name" value="Eukaryotic initiation factor 4A-III"/>
    <property type="match status" value="1"/>
</dbReference>
<evidence type="ECO:0000256" key="4">
    <source>
        <dbReference type="ARBA" id="ARBA00022806"/>
    </source>
</evidence>
<evidence type="ECO:0000313" key="11">
    <source>
        <dbReference type="Proteomes" id="UP000784294"/>
    </source>
</evidence>
<evidence type="ECO:0000256" key="7">
    <source>
        <dbReference type="ARBA" id="ARBA00047984"/>
    </source>
</evidence>
<accession>A0A3S5CPT3</accession>
<dbReference type="Proteomes" id="UP000784294">
    <property type="component" value="Unassembled WGS sequence"/>
</dbReference>
<gene>
    <name evidence="10" type="ORF">PXEA_LOCUS19957</name>
</gene>
<keyword evidence="2" id="KW-0547">Nucleotide-binding</keyword>
<evidence type="ECO:0000256" key="2">
    <source>
        <dbReference type="ARBA" id="ARBA00022741"/>
    </source>
</evidence>
<dbReference type="EMBL" id="CAAALY010080826">
    <property type="protein sequence ID" value="VEL26517.1"/>
    <property type="molecule type" value="Genomic_DNA"/>
</dbReference>
<dbReference type="AlphaFoldDB" id="A0A3S5CPT3"/>
<keyword evidence="6" id="KW-0694">RNA-binding</keyword>
<keyword evidence="11" id="KW-1185">Reference proteome</keyword>
<dbReference type="InterPro" id="IPR001650">
    <property type="entry name" value="Helicase_C-like"/>
</dbReference>
<dbReference type="EC" id="3.6.4.13" evidence="1"/>
<dbReference type="InterPro" id="IPR014001">
    <property type="entry name" value="Helicase_ATP-bd"/>
</dbReference>
<evidence type="ECO:0000259" key="8">
    <source>
        <dbReference type="PROSITE" id="PS51192"/>
    </source>
</evidence>
<dbReference type="CDD" id="cd18787">
    <property type="entry name" value="SF2_C_DEAD"/>
    <property type="match status" value="1"/>
</dbReference>
<keyword evidence="5" id="KW-0067">ATP-binding</keyword>
<evidence type="ECO:0000256" key="1">
    <source>
        <dbReference type="ARBA" id="ARBA00012552"/>
    </source>
</evidence>
<dbReference type="PROSITE" id="PS51192">
    <property type="entry name" value="HELICASE_ATP_BIND_1"/>
    <property type="match status" value="1"/>
</dbReference>
<keyword evidence="4" id="KW-0347">Helicase</keyword>
<dbReference type="OrthoDB" id="10265785at2759"/>
<dbReference type="Pfam" id="PF00271">
    <property type="entry name" value="Helicase_C"/>
    <property type="match status" value="1"/>
</dbReference>
<evidence type="ECO:0000313" key="10">
    <source>
        <dbReference type="EMBL" id="VEL26517.1"/>
    </source>
</evidence>
<dbReference type="GO" id="GO:0005524">
    <property type="term" value="F:ATP binding"/>
    <property type="evidence" value="ECO:0007669"/>
    <property type="project" value="UniProtKB-KW"/>
</dbReference>
<dbReference type="GO" id="GO:0016787">
    <property type="term" value="F:hydrolase activity"/>
    <property type="evidence" value="ECO:0007669"/>
    <property type="project" value="UniProtKB-KW"/>
</dbReference>
<feature type="domain" description="Helicase ATP-binding" evidence="8">
    <location>
        <begin position="1"/>
        <end position="101"/>
    </location>
</feature>